<gene>
    <name evidence="13" type="ORF">ACJMK2_002002</name>
</gene>
<feature type="domain" description="C2H2-type" evidence="12">
    <location>
        <begin position="981"/>
        <end position="1008"/>
    </location>
</feature>
<evidence type="ECO:0000256" key="3">
    <source>
        <dbReference type="ARBA" id="ARBA00022473"/>
    </source>
</evidence>
<dbReference type="PROSITE" id="PS00028">
    <property type="entry name" value="ZINC_FINGER_C2H2_1"/>
    <property type="match status" value="3"/>
</dbReference>
<comment type="subcellular location">
    <subcellularLocation>
        <location evidence="1">Nucleus</location>
    </subcellularLocation>
</comment>
<keyword evidence="6 10" id="KW-0863">Zinc-finger</keyword>
<accession>A0ABD3XXG2</accession>
<feature type="domain" description="C2H2-type" evidence="12">
    <location>
        <begin position="337"/>
        <end position="364"/>
    </location>
</feature>
<dbReference type="GO" id="GO:0000977">
    <property type="term" value="F:RNA polymerase II transcription regulatory region sequence-specific DNA binding"/>
    <property type="evidence" value="ECO:0007669"/>
    <property type="project" value="UniProtKB-ARBA"/>
</dbReference>
<evidence type="ECO:0000313" key="13">
    <source>
        <dbReference type="EMBL" id="KAL3889673.1"/>
    </source>
</evidence>
<organism evidence="13 14">
    <name type="scientific">Sinanodonta woodiana</name>
    <name type="common">Chinese pond mussel</name>
    <name type="synonym">Anodonta woodiana</name>
    <dbReference type="NCBI Taxonomy" id="1069815"/>
    <lineage>
        <taxon>Eukaryota</taxon>
        <taxon>Metazoa</taxon>
        <taxon>Spiralia</taxon>
        <taxon>Lophotrochozoa</taxon>
        <taxon>Mollusca</taxon>
        <taxon>Bivalvia</taxon>
        <taxon>Autobranchia</taxon>
        <taxon>Heteroconchia</taxon>
        <taxon>Palaeoheterodonta</taxon>
        <taxon>Unionida</taxon>
        <taxon>Unionoidea</taxon>
        <taxon>Unionidae</taxon>
        <taxon>Unioninae</taxon>
        <taxon>Sinanodonta</taxon>
    </lineage>
</organism>
<name>A0ABD3XXG2_SINWO</name>
<proteinExistence type="inferred from homology"/>
<feature type="region of interest" description="Disordered" evidence="11">
    <location>
        <begin position="1"/>
        <end position="104"/>
    </location>
</feature>
<comment type="caution">
    <text evidence="13">The sequence shown here is derived from an EMBL/GenBank/DDBJ whole genome shotgun (WGS) entry which is preliminary data.</text>
</comment>
<evidence type="ECO:0000256" key="9">
    <source>
        <dbReference type="ARBA" id="ARBA00023242"/>
    </source>
</evidence>
<feature type="compositionally biased region" description="Basic and acidic residues" evidence="11">
    <location>
        <begin position="810"/>
        <end position="878"/>
    </location>
</feature>
<keyword evidence="4" id="KW-0479">Metal-binding</keyword>
<keyword evidence="8" id="KW-0238">DNA-binding</keyword>
<dbReference type="PROSITE" id="PS50157">
    <property type="entry name" value="ZINC_FINGER_C2H2_2"/>
    <property type="match status" value="6"/>
</dbReference>
<dbReference type="InterPro" id="IPR013087">
    <property type="entry name" value="Znf_C2H2_type"/>
</dbReference>
<feature type="compositionally biased region" description="Polar residues" evidence="11">
    <location>
        <begin position="217"/>
        <end position="232"/>
    </location>
</feature>
<dbReference type="GO" id="GO:0008270">
    <property type="term" value="F:zinc ion binding"/>
    <property type="evidence" value="ECO:0007669"/>
    <property type="project" value="UniProtKB-KW"/>
</dbReference>
<feature type="compositionally biased region" description="Polar residues" evidence="11">
    <location>
        <begin position="688"/>
        <end position="697"/>
    </location>
</feature>
<feature type="region of interest" description="Disordered" evidence="11">
    <location>
        <begin position="591"/>
        <end position="670"/>
    </location>
</feature>
<dbReference type="GO" id="GO:0000122">
    <property type="term" value="P:negative regulation of transcription by RNA polymerase II"/>
    <property type="evidence" value="ECO:0007669"/>
    <property type="project" value="UniProtKB-ARBA"/>
</dbReference>
<evidence type="ECO:0000256" key="11">
    <source>
        <dbReference type="SAM" id="MobiDB-lite"/>
    </source>
</evidence>
<dbReference type="InterPro" id="IPR036236">
    <property type="entry name" value="Znf_C2H2_sf"/>
</dbReference>
<feature type="region of interest" description="Disordered" evidence="11">
    <location>
        <begin position="683"/>
        <end position="755"/>
    </location>
</feature>
<dbReference type="EMBL" id="JBJQND010000001">
    <property type="protein sequence ID" value="KAL3889673.1"/>
    <property type="molecule type" value="Genomic_DNA"/>
</dbReference>
<feature type="domain" description="C2H2-type" evidence="12">
    <location>
        <begin position="365"/>
        <end position="392"/>
    </location>
</feature>
<dbReference type="PANTHER" id="PTHR24406">
    <property type="entry name" value="TRANSCRIPTIONAL REPRESSOR CTCFL-RELATED"/>
    <property type="match status" value="1"/>
</dbReference>
<feature type="region of interest" description="Disordered" evidence="11">
    <location>
        <begin position="192"/>
        <end position="232"/>
    </location>
</feature>
<feature type="domain" description="C2H2-type" evidence="12">
    <location>
        <begin position="267"/>
        <end position="295"/>
    </location>
</feature>
<evidence type="ECO:0000256" key="7">
    <source>
        <dbReference type="ARBA" id="ARBA00022833"/>
    </source>
</evidence>
<dbReference type="FunFam" id="3.30.160.60:FF:001301">
    <property type="entry name" value="Blast:Protein hunchback"/>
    <property type="match status" value="1"/>
</dbReference>
<dbReference type="GO" id="GO:0040034">
    <property type="term" value="P:regulation of development, heterochronic"/>
    <property type="evidence" value="ECO:0007669"/>
    <property type="project" value="UniProtKB-ARBA"/>
</dbReference>
<dbReference type="SUPFAM" id="SSF57667">
    <property type="entry name" value="beta-beta-alpha zinc fingers"/>
    <property type="match status" value="4"/>
</dbReference>
<keyword evidence="7" id="KW-0862">Zinc</keyword>
<dbReference type="InterPro" id="IPR050888">
    <property type="entry name" value="ZnF_C2H2-type_TF"/>
</dbReference>
<keyword evidence="5" id="KW-0677">Repeat</keyword>
<dbReference type="FunFam" id="3.30.160.60:FF:001482">
    <property type="entry name" value="Hunchback"/>
    <property type="match status" value="1"/>
</dbReference>
<comment type="similarity">
    <text evidence="2">Belongs to the hunchback C2H2-type zinc-finger protein family.</text>
</comment>
<evidence type="ECO:0000256" key="6">
    <source>
        <dbReference type="ARBA" id="ARBA00022771"/>
    </source>
</evidence>
<evidence type="ECO:0000256" key="10">
    <source>
        <dbReference type="PROSITE-ProRule" id="PRU00042"/>
    </source>
</evidence>
<evidence type="ECO:0000256" key="2">
    <source>
        <dbReference type="ARBA" id="ARBA00007746"/>
    </source>
</evidence>
<feature type="compositionally biased region" description="Basic and acidic residues" evidence="11">
    <location>
        <begin position="26"/>
        <end position="51"/>
    </location>
</feature>
<evidence type="ECO:0000259" key="12">
    <source>
        <dbReference type="PROSITE" id="PS50157"/>
    </source>
</evidence>
<keyword evidence="14" id="KW-1185">Reference proteome</keyword>
<feature type="compositionally biased region" description="Basic and acidic residues" evidence="11">
    <location>
        <begin position="78"/>
        <end position="90"/>
    </location>
</feature>
<evidence type="ECO:0000256" key="4">
    <source>
        <dbReference type="ARBA" id="ARBA00022723"/>
    </source>
</evidence>
<dbReference type="Pfam" id="PF00096">
    <property type="entry name" value="zf-C2H2"/>
    <property type="match status" value="1"/>
</dbReference>
<dbReference type="SMART" id="SM00355">
    <property type="entry name" value="ZnF_C2H2"/>
    <property type="match status" value="9"/>
</dbReference>
<protein>
    <recommendedName>
        <fullName evidence="12">C2H2-type domain-containing protein</fullName>
    </recommendedName>
</protein>
<dbReference type="Gene3D" id="3.30.160.60">
    <property type="entry name" value="Classic Zinc Finger"/>
    <property type="match status" value="4"/>
</dbReference>
<feature type="region of interest" description="Disordered" evidence="11">
    <location>
        <begin position="796"/>
        <end position="902"/>
    </location>
</feature>
<dbReference type="AlphaFoldDB" id="A0ABD3XXG2"/>
<evidence type="ECO:0000256" key="8">
    <source>
        <dbReference type="ARBA" id="ARBA00023125"/>
    </source>
</evidence>
<sequence length="1034" mass="116162">MKSFAHDTLCIEDGESDAVSPQAADVVEKVTDDGSTPKEKAIHKEQSKFDDNQESGSSLNRKLENRTPKSGKCSSLPRHSEQVDLDRNGSDGDNQLGFATSTPSKSLEDLRQNYAFENFPIDETSPRQFPYNGANIKFCNFKPYEDNLNLRFSLEKAREEFRQKYSHLGSPYEESLSRQKLSFPNARENLTSKFTHEDSINSDSISAPPSPSKEDSGNYSVKSPYSSESDSFQIPKPREGLYFCHLCSYAGRTQGEFEIHMTCHFEHVCPHCDYKSRTEGRLKRHIKDFHTEDTDVGSRTMPGRPKIFRCKQCDFSATNKVDFWSHSRSHIKEDKVLQCPKCPFVTEYKHHLEYHLRNHFGSKPFRCPKCNYACVNKSMLNSHMKSHTNVYQYRCADCTYATKYCHSLKLHLRKYNHKPATVLNADGSLPQGIDAAAAGLSLLSKRGPPRGPRGPRKDKMDSLTGHFLSLPPSPVQGMVPGMMSPYWSLLNQMPNGLPSSSSPSLGPLGMNPVFAASGGHLPMMRSNSLETEGSLSIPFKCNFCSFVGNSREVLTSHVMKVHAAENQDLFTIFGISSEALLEENRKRFYDPQHQVMKTPSKSLKNPHGIKDEPFSAPPQVKTEVEDERTKSSPQSWPDSIQEKALSHAKPQSKSEVTVPPKNGNLSPRKGDEIDILKQMTLKFGSGPATKNGSTQKETPLDLTKPKSSSPPISLHKFMPLQENQDDAELSSNGENSLHSFEQVSPSPRKRSRKGKAYKLDTLCLKLQEKQNNSLSCSDEEESGVEYDHFPEENKKKINHENEEEFVCGKPHTEDGIDTENDHVSGSSEGDRSDVGKEDKSINNECEKIHSDLKILNSESHRRDDKSSPSAGDKYHEEQNILLEPRPNDVIQDGRTDASDLPYHNRRKSIHPAVQRGNEIAWRILNNPFSAASSSSDINGYSATKEHGKKGNVHPPGDQAYLSYSKHLSERTASIPTNNGSYECIHCQMAFKDCIMYTMHMGYHGYKDPYKCNMCGTPCKDKVDFFLHIARAAHN</sequence>
<feature type="compositionally biased region" description="Polar residues" evidence="11">
    <location>
        <begin position="729"/>
        <end position="745"/>
    </location>
</feature>
<evidence type="ECO:0000256" key="1">
    <source>
        <dbReference type="ARBA" id="ARBA00004123"/>
    </source>
</evidence>
<feature type="compositionally biased region" description="Polar residues" evidence="11">
    <location>
        <begin position="91"/>
        <end position="104"/>
    </location>
</feature>
<keyword evidence="9" id="KW-0539">Nucleus</keyword>
<evidence type="ECO:0000256" key="5">
    <source>
        <dbReference type="ARBA" id="ARBA00022737"/>
    </source>
</evidence>
<feature type="domain" description="C2H2-type" evidence="12">
    <location>
        <begin position="308"/>
        <end position="335"/>
    </location>
</feature>
<dbReference type="Proteomes" id="UP001634394">
    <property type="component" value="Unassembled WGS sequence"/>
</dbReference>
<feature type="region of interest" description="Disordered" evidence="11">
    <location>
        <begin position="441"/>
        <end position="460"/>
    </location>
</feature>
<evidence type="ECO:0000313" key="14">
    <source>
        <dbReference type="Proteomes" id="UP001634394"/>
    </source>
</evidence>
<keyword evidence="3" id="KW-0217">Developmental protein</keyword>
<reference evidence="13 14" key="1">
    <citation type="submission" date="2024-11" db="EMBL/GenBank/DDBJ databases">
        <title>Chromosome-level genome assembly of the freshwater bivalve Anodonta woodiana.</title>
        <authorList>
            <person name="Chen X."/>
        </authorList>
    </citation>
    <scope>NUCLEOTIDE SEQUENCE [LARGE SCALE GENOMIC DNA]</scope>
    <source>
        <strain evidence="13">MN2024</strain>
        <tissue evidence="13">Gills</tissue>
    </source>
</reference>
<feature type="domain" description="C2H2-type" evidence="12">
    <location>
        <begin position="539"/>
        <end position="567"/>
    </location>
</feature>
<dbReference type="GO" id="GO:0005634">
    <property type="term" value="C:nucleus"/>
    <property type="evidence" value="ECO:0007669"/>
    <property type="project" value="UniProtKB-SubCell"/>
</dbReference>